<dbReference type="NCBIfam" id="TIGR01856">
    <property type="entry name" value="hisJ_fam"/>
    <property type="match status" value="1"/>
</dbReference>
<evidence type="ECO:0000256" key="3">
    <source>
        <dbReference type="ARBA" id="ARBA00013085"/>
    </source>
</evidence>
<dbReference type="Gene3D" id="3.20.20.140">
    <property type="entry name" value="Metal-dependent hydrolases"/>
    <property type="match status" value="1"/>
</dbReference>
<evidence type="ECO:0000256" key="4">
    <source>
        <dbReference type="ARBA" id="ARBA00022605"/>
    </source>
</evidence>
<organism evidence="9">
    <name type="scientific">bioreactor metagenome</name>
    <dbReference type="NCBI Taxonomy" id="1076179"/>
    <lineage>
        <taxon>unclassified sequences</taxon>
        <taxon>metagenomes</taxon>
        <taxon>ecological metagenomes</taxon>
    </lineage>
</organism>
<protein>
    <recommendedName>
        <fullName evidence="3">histidinol-phosphatase</fullName>
        <ecNumber evidence="3">3.1.3.15</ecNumber>
    </recommendedName>
</protein>
<dbReference type="PANTHER" id="PTHR21039">
    <property type="entry name" value="HISTIDINOL PHOSPHATASE-RELATED"/>
    <property type="match status" value="1"/>
</dbReference>
<keyword evidence="4" id="KW-0028">Amino-acid biosynthesis</keyword>
<sequence>MDMRFDYHVHTTFSHDGRYPPEAFIARAKELGLEELCFTEHIELDTCPPWEYTSADYSKWTPKMLALRAETKGLSIKLGAETTLWNEHTRAFTLDYIKGQPLDFIIGSVHAVDGGIDPYLQPYFEGYTKQQAYERYIRQIAESAKFADYCNVIGHLDYVAKQAPYPDRTFTYALCPDAFDTIFKTIIPRGIGLEINTSVFKTKDEAMWGLDIFTRYRELGGEFVTIGSDSHVPERLGWRREDAIALARAAGIRYIATFERLKPKFHKI</sequence>
<dbReference type="AlphaFoldDB" id="A0A645D404"/>
<name>A0A645D404_9ZZZZ</name>
<feature type="domain" description="Polymerase/histidinol phosphatase N-terminal" evidence="8">
    <location>
        <begin position="5"/>
        <end position="86"/>
    </location>
</feature>
<dbReference type="EMBL" id="VSSQ01032742">
    <property type="protein sequence ID" value="MPM84106.1"/>
    <property type="molecule type" value="Genomic_DNA"/>
</dbReference>
<dbReference type="Pfam" id="PF02811">
    <property type="entry name" value="PHP"/>
    <property type="match status" value="1"/>
</dbReference>
<evidence type="ECO:0000256" key="1">
    <source>
        <dbReference type="ARBA" id="ARBA00004970"/>
    </source>
</evidence>
<dbReference type="InterPro" id="IPR010140">
    <property type="entry name" value="Histidinol_P_phosphatase_HisJ"/>
</dbReference>
<evidence type="ECO:0000256" key="7">
    <source>
        <dbReference type="ARBA" id="ARBA00049158"/>
    </source>
</evidence>
<keyword evidence="6" id="KW-0368">Histidine biosynthesis</keyword>
<keyword evidence="5 9" id="KW-0378">Hydrolase</keyword>
<evidence type="ECO:0000259" key="8">
    <source>
        <dbReference type="SMART" id="SM00481"/>
    </source>
</evidence>
<evidence type="ECO:0000313" key="9">
    <source>
        <dbReference type="EMBL" id="MPM84106.1"/>
    </source>
</evidence>
<dbReference type="InterPro" id="IPR004013">
    <property type="entry name" value="PHP_dom"/>
</dbReference>
<proteinExistence type="inferred from homology"/>
<dbReference type="GO" id="GO:0000105">
    <property type="term" value="P:L-histidine biosynthetic process"/>
    <property type="evidence" value="ECO:0007669"/>
    <property type="project" value="UniProtKB-UniPathway"/>
</dbReference>
<gene>
    <name evidence="9" type="primary">hisK_25</name>
    <name evidence="9" type="ORF">SDC9_131177</name>
</gene>
<dbReference type="SUPFAM" id="SSF89550">
    <property type="entry name" value="PHP domain-like"/>
    <property type="match status" value="1"/>
</dbReference>
<evidence type="ECO:0000256" key="5">
    <source>
        <dbReference type="ARBA" id="ARBA00022801"/>
    </source>
</evidence>
<dbReference type="InterPro" id="IPR003141">
    <property type="entry name" value="Pol/His_phosphatase_N"/>
</dbReference>
<dbReference type="GO" id="GO:0005737">
    <property type="term" value="C:cytoplasm"/>
    <property type="evidence" value="ECO:0007669"/>
    <property type="project" value="TreeGrafter"/>
</dbReference>
<comment type="similarity">
    <text evidence="2">Belongs to the PHP hydrolase family. HisK subfamily.</text>
</comment>
<accession>A0A645D404</accession>
<dbReference type="InterPro" id="IPR016195">
    <property type="entry name" value="Pol/histidinol_Pase-like"/>
</dbReference>
<comment type="pathway">
    <text evidence="1">Amino-acid biosynthesis; L-histidine biosynthesis; L-histidine from 5-phospho-alpha-D-ribose 1-diphosphate: step 8/9.</text>
</comment>
<dbReference type="UniPathway" id="UPA00031">
    <property type="reaction ID" value="UER00013"/>
</dbReference>
<reference evidence="9" key="1">
    <citation type="submission" date="2019-08" db="EMBL/GenBank/DDBJ databases">
        <authorList>
            <person name="Kucharzyk K."/>
            <person name="Murdoch R.W."/>
            <person name="Higgins S."/>
            <person name="Loffler F."/>
        </authorList>
    </citation>
    <scope>NUCLEOTIDE SEQUENCE</scope>
</reference>
<evidence type="ECO:0000256" key="2">
    <source>
        <dbReference type="ARBA" id="ARBA00009152"/>
    </source>
</evidence>
<comment type="catalytic activity">
    <reaction evidence="7">
        <text>L-histidinol phosphate + H2O = L-histidinol + phosphate</text>
        <dbReference type="Rhea" id="RHEA:14465"/>
        <dbReference type="ChEBI" id="CHEBI:15377"/>
        <dbReference type="ChEBI" id="CHEBI:43474"/>
        <dbReference type="ChEBI" id="CHEBI:57699"/>
        <dbReference type="ChEBI" id="CHEBI:57980"/>
        <dbReference type="EC" id="3.1.3.15"/>
    </reaction>
</comment>
<comment type="caution">
    <text evidence="9">The sequence shown here is derived from an EMBL/GenBank/DDBJ whole genome shotgun (WGS) entry which is preliminary data.</text>
</comment>
<evidence type="ECO:0000256" key="6">
    <source>
        <dbReference type="ARBA" id="ARBA00023102"/>
    </source>
</evidence>
<dbReference type="SMART" id="SM00481">
    <property type="entry name" value="POLIIIAc"/>
    <property type="match status" value="1"/>
</dbReference>
<dbReference type="PANTHER" id="PTHR21039:SF0">
    <property type="entry name" value="HISTIDINOL-PHOSPHATASE"/>
    <property type="match status" value="1"/>
</dbReference>
<dbReference type="GO" id="GO:0004401">
    <property type="term" value="F:histidinol-phosphatase activity"/>
    <property type="evidence" value="ECO:0007669"/>
    <property type="project" value="UniProtKB-EC"/>
</dbReference>
<dbReference type="EC" id="3.1.3.15" evidence="3"/>